<dbReference type="Proteomes" id="UP000319103">
    <property type="component" value="Unassembled WGS sequence"/>
</dbReference>
<dbReference type="SUPFAM" id="SSF52777">
    <property type="entry name" value="CoA-dependent acyltransferases"/>
    <property type="match status" value="2"/>
</dbReference>
<dbReference type="GO" id="GO:0009239">
    <property type="term" value="P:enterobactin biosynthetic process"/>
    <property type="evidence" value="ECO:0007669"/>
    <property type="project" value="TreeGrafter"/>
</dbReference>
<evidence type="ECO:0000313" key="4">
    <source>
        <dbReference type="Proteomes" id="UP000319103"/>
    </source>
</evidence>
<dbReference type="GO" id="GO:0005829">
    <property type="term" value="C:cytosol"/>
    <property type="evidence" value="ECO:0007669"/>
    <property type="project" value="TreeGrafter"/>
</dbReference>
<name>A0A540VXQ7_9ACTN</name>
<comment type="caution">
    <text evidence="3">The sequence shown here is derived from an EMBL/GenBank/DDBJ whole genome shotgun (WGS) entry which is preliminary data.</text>
</comment>
<dbReference type="InterPro" id="IPR023213">
    <property type="entry name" value="CAT-like_dom_sf"/>
</dbReference>
<dbReference type="GO" id="GO:0031177">
    <property type="term" value="F:phosphopantetheine binding"/>
    <property type="evidence" value="ECO:0007669"/>
    <property type="project" value="TreeGrafter"/>
</dbReference>
<dbReference type="PANTHER" id="PTHR45527">
    <property type="entry name" value="NONRIBOSOMAL PEPTIDE SYNTHETASE"/>
    <property type="match status" value="1"/>
</dbReference>
<dbReference type="AlphaFoldDB" id="A0A540VXQ7"/>
<dbReference type="GO" id="GO:0043041">
    <property type="term" value="P:amino acid activation for nonribosomal peptide biosynthetic process"/>
    <property type="evidence" value="ECO:0007669"/>
    <property type="project" value="TreeGrafter"/>
</dbReference>
<dbReference type="Pfam" id="PF00668">
    <property type="entry name" value="Condensation"/>
    <property type="match status" value="1"/>
</dbReference>
<feature type="compositionally biased region" description="Basic residues" evidence="1">
    <location>
        <begin position="20"/>
        <end position="36"/>
    </location>
</feature>
<dbReference type="EMBL" id="VIGB01000003">
    <property type="protein sequence ID" value="TQF01545.1"/>
    <property type="molecule type" value="Genomic_DNA"/>
</dbReference>
<dbReference type="Gene3D" id="3.30.559.30">
    <property type="entry name" value="Nonribosomal peptide synthetase, condensation domain"/>
    <property type="match status" value="1"/>
</dbReference>
<organism evidence="3 4">
    <name type="scientific">Kitasatospora acidiphila</name>
    <dbReference type="NCBI Taxonomy" id="2567942"/>
    <lineage>
        <taxon>Bacteria</taxon>
        <taxon>Bacillati</taxon>
        <taxon>Actinomycetota</taxon>
        <taxon>Actinomycetes</taxon>
        <taxon>Kitasatosporales</taxon>
        <taxon>Streptomycetaceae</taxon>
        <taxon>Kitasatospora</taxon>
    </lineage>
</organism>
<dbReference type="PANTHER" id="PTHR45527:SF1">
    <property type="entry name" value="FATTY ACID SYNTHASE"/>
    <property type="match status" value="1"/>
</dbReference>
<proteinExistence type="predicted"/>
<dbReference type="OrthoDB" id="3931141at2"/>
<dbReference type="GO" id="GO:0008610">
    <property type="term" value="P:lipid biosynthetic process"/>
    <property type="evidence" value="ECO:0007669"/>
    <property type="project" value="UniProtKB-ARBA"/>
</dbReference>
<gene>
    <name evidence="3" type="ORF">E6W39_03915</name>
</gene>
<evidence type="ECO:0000259" key="2">
    <source>
        <dbReference type="Pfam" id="PF00668"/>
    </source>
</evidence>
<sequence>MTWASPQLMRRSSPRSTACHARRARRTRAHVARSHPRCSVPPRPRSTVAPRPSTLHGRSTPVHAPRSLHARPRSTIAPRPSASAEPIPGPAMARAPGSSIPQGPIAYPLWIPILWNGRHEVDEQGADVALIKGSERATLAQAALYFADEKAEATGAFNLAVRVEVRGRIAAAELAAACRRLVAATPALRVRMGIDAWTGEIVYGFSDDEPEIEMLAEPVDDAETFIAARTMRPFEVDDGPLVRFLVLPVAPGHTTVVLIVHHLVYDWISHRLLAEQLSMSITGAVTPASPDEYVRLVRRVRAAEESALTEDRDYWYDRIPPSAMVAPFPREGASDTVLRRIITADPAAAAGISACAGSVGISVFKLVSAAVHHALPVPDSGVTALGAAASQRLAGEAAVVGCFINEVPLPASREAGETVVDLARREHARWSDDLRRRHYSFADLAAHVRRGGGAVEALNQVMISYRSQQQSVERAFAGVTCTAELDVPNYAAKTPLSVRFFEDGGGLGCEVQWSGHLSARSGERYTQCLAESLAQCAGTAVRIEEAS</sequence>
<dbReference type="Gene3D" id="3.30.559.10">
    <property type="entry name" value="Chloramphenicol acetyltransferase-like domain"/>
    <property type="match status" value="1"/>
</dbReference>
<dbReference type="InterPro" id="IPR001242">
    <property type="entry name" value="Condensation_dom"/>
</dbReference>
<accession>A0A540VXQ7</accession>
<evidence type="ECO:0000256" key="1">
    <source>
        <dbReference type="SAM" id="MobiDB-lite"/>
    </source>
</evidence>
<evidence type="ECO:0000313" key="3">
    <source>
        <dbReference type="EMBL" id="TQF01545.1"/>
    </source>
</evidence>
<keyword evidence="4" id="KW-1185">Reference proteome</keyword>
<reference evidence="3 4" key="1">
    <citation type="submission" date="2019-06" db="EMBL/GenBank/DDBJ databases">
        <title>Description of Kitasatospora acidophila sp. nov. isolated from pine grove soil, and reclassification of Streptomyces novaecaesareae to Kitasatospora novaeceasareae comb. nov.</title>
        <authorList>
            <person name="Kim M.J."/>
        </authorList>
    </citation>
    <scope>NUCLEOTIDE SEQUENCE [LARGE SCALE GENOMIC DNA]</scope>
    <source>
        <strain evidence="3 4">MMS16-CNU292</strain>
    </source>
</reference>
<feature type="region of interest" description="Disordered" evidence="1">
    <location>
        <begin position="1"/>
        <end position="97"/>
    </location>
</feature>
<dbReference type="GO" id="GO:0047527">
    <property type="term" value="F:2,3-dihydroxybenzoate-serine ligase activity"/>
    <property type="evidence" value="ECO:0007669"/>
    <property type="project" value="TreeGrafter"/>
</dbReference>
<dbReference type="GO" id="GO:0009366">
    <property type="term" value="C:enterobactin synthetase complex"/>
    <property type="evidence" value="ECO:0007669"/>
    <property type="project" value="TreeGrafter"/>
</dbReference>
<protein>
    <recommendedName>
        <fullName evidence="2">Condensation domain-containing protein</fullName>
    </recommendedName>
</protein>
<feature type="domain" description="Condensation" evidence="2">
    <location>
        <begin position="138"/>
        <end position="516"/>
    </location>
</feature>